<dbReference type="InterPro" id="IPR012677">
    <property type="entry name" value="Nucleotide-bd_a/b_plait_sf"/>
</dbReference>
<dbReference type="Gene3D" id="3.30.70.330">
    <property type="match status" value="1"/>
</dbReference>
<name>A0A5A7P4H0_STRAF</name>
<keyword evidence="5" id="KW-1185">Reference proteome</keyword>
<dbReference type="InterPro" id="IPR035979">
    <property type="entry name" value="RBD_domain_sf"/>
</dbReference>
<dbReference type="SMART" id="SM00360">
    <property type="entry name" value="RRM"/>
    <property type="match status" value="1"/>
</dbReference>
<dbReference type="Proteomes" id="UP000325081">
    <property type="component" value="Unassembled WGS sequence"/>
</dbReference>
<organism evidence="4 5">
    <name type="scientific">Striga asiatica</name>
    <name type="common">Asiatic witchweed</name>
    <name type="synonym">Buchnera asiatica</name>
    <dbReference type="NCBI Taxonomy" id="4170"/>
    <lineage>
        <taxon>Eukaryota</taxon>
        <taxon>Viridiplantae</taxon>
        <taxon>Streptophyta</taxon>
        <taxon>Embryophyta</taxon>
        <taxon>Tracheophyta</taxon>
        <taxon>Spermatophyta</taxon>
        <taxon>Magnoliopsida</taxon>
        <taxon>eudicotyledons</taxon>
        <taxon>Gunneridae</taxon>
        <taxon>Pentapetalae</taxon>
        <taxon>asterids</taxon>
        <taxon>lamiids</taxon>
        <taxon>Lamiales</taxon>
        <taxon>Orobanchaceae</taxon>
        <taxon>Buchnereae</taxon>
        <taxon>Striga</taxon>
    </lineage>
</organism>
<keyword evidence="1 2" id="KW-0694">RNA-binding</keyword>
<dbReference type="AlphaFoldDB" id="A0A5A7P4H0"/>
<dbReference type="Pfam" id="PF00076">
    <property type="entry name" value="RRM_1"/>
    <property type="match status" value="1"/>
</dbReference>
<dbReference type="GO" id="GO:0003723">
    <property type="term" value="F:RNA binding"/>
    <property type="evidence" value="ECO:0007669"/>
    <property type="project" value="UniProtKB-UniRule"/>
</dbReference>
<evidence type="ECO:0000259" key="3">
    <source>
        <dbReference type="PROSITE" id="PS50102"/>
    </source>
</evidence>
<evidence type="ECO:0000313" key="5">
    <source>
        <dbReference type="Proteomes" id="UP000325081"/>
    </source>
</evidence>
<comment type="caution">
    <text evidence="4">The sequence shown here is derived from an EMBL/GenBank/DDBJ whole genome shotgun (WGS) entry which is preliminary data.</text>
</comment>
<dbReference type="SUPFAM" id="SSF54928">
    <property type="entry name" value="RNA-binding domain, RBD"/>
    <property type="match status" value="1"/>
</dbReference>
<protein>
    <submittedName>
        <fullName evidence="4">RNA-binding protein</fullName>
    </submittedName>
</protein>
<evidence type="ECO:0000313" key="4">
    <source>
        <dbReference type="EMBL" id="GER27630.1"/>
    </source>
</evidence>
<evidence type="ECO:0000256" key="1">
    <source>
        <dbReference type="ARBA" id="ARBA00022884"/>
    </source>
</evidence>
<proteinExistence type="predicted"/>
<dbReference type="EMBL" id="BKCP01002002">
    <property type="protein sequence ID" value="GER27630.1"/>
    <property type="molecule type" value="Genomic_DNA"/>
</dbReference>
<dbReference type="CDD" id="cd12384">
    <property type="entry name" value="RRM_RBM24_RBM38_like"/>
    <property type="match status" value="1"/>
</dbReference>
<dbReference type="FunFam" id="3.30.70.330:FF:000250">
    <property type="entry name" value="RNA-binding (RRM/RBD/RNP motifs) family protein"/>
    <property type="match status" value="1"/>
</dbReference>
<gene>
    <name evidence="4" type="ORF">STAS_03357</name>
</gene>
<dbReference type="InterPro" id="IPR000504">
    <property type="entry name" value="RRM_dom"/>
</dbReference>
<feature type="domain" description="RRM" evidence="3">
    <location>
        <begin position="17"/>
        <end position="101"/>
    </location>
</feature>
<reference evidence="5" key="1">
    <citation type="journal article" date="2019" name="Curr. Biol.">
        <title>Genome Sequence of Striga asiatica Provides Insight into the Evolution of Plant Parasitism.</title>
        <authorList>
            <person name="Yoshida S."/>
            <person name="Kim S."/>
            <person name="Wafula E.K."/>
            <person name="Tanskanen J."/>
            <person name="Kim Y.M."/>
            <person name="Honaas L."/>
            <person name="Yang Z."/>
            <person name="Spallek T."/>
            <person name="Conn C.E."/>
            <person name="Ichihashi Y."/>
            <person name="Cheong K."/>
            <person name="Cui S."/>
            <person name="Der J.P."/>
            <person name="Gundlach H."/>
            <person name="Jiao Y."/>
            <person name="Hori C."/>
            <person name="Ishida J.K."/>
            <person name="Kasahara H."/>
            <person name="Kiba T."/>
            <person name="Kim M.S."/>
            <person name="Koo N."/>
            <person name="Laohavisit A."/>
            <person name="Lee Y.H."/>
            <person name="Lumba S."/>
            <person name="McCourt P."/>
            <person name="Mortimer J.C."/>
            <person name="Mutuku J.M."/>
            <person name="Nomura T."/>
            <person name="Sasaki-Sekimoto Y."/>
            <person name="Seto Y."/>
            <person name="Wang Y."/>
            <person name="Wakatake T."/>
            <person name="Sakakibara H."/>
            <person name="Demura T."/>
            <person name="Yamaguchi S."/>
            <person name="Yoneyama K."/>
            <person name="Manabe R.I."/>
            <person name="Nelson D.C."/>
            <person name="Schulman A.H."/>
            <person name="Timko M.P."/>
            <person name="dePamphilis C.W."/>
            <person name="Choi D."/>
            <person name="Shirasu K."/>
        </authorList>
    </citation>
    <scope>NUCLEOTIDE SEQUENCE [LARGE SCALE GENOMIC DNA]</scope>
    <source>
        <strain evidence="5">cv. UVA1</strain>
    </source>
</reference>
<dbReference type="PROSITE" id="PS50102">
    <property type="entry name" value="RRM"/>
    <property type="match status" value="1"/>
</dbReference>
<dbReference type="OrthoDB" id="439808at2759"/>
<accession>A0A5A7P4H0</accession>
<dbReference type="PANTHER" id="PTHR11176">
    <property type="entry name" value="BOULE-RELATED"/>
    <property type="match status" value="1"/>
</dbReference>
<sequence>MRPAANVAAQLGDTTQTKVFVGGLAWETHKDTMSNYFQQFGEILEAVVITDKATGRSKGYGFVTFRDADAAMRACIDPTPVIDGRRANCNLASLGVQRSKPSTPKNGGGRNIRVIGGFHHQTAIGTAFTSAATFPHYSIQQGIPYNLYGATMGCMEEQAHNISCMDLGTMDLSQAVLHPLITTPISASMRGRLEEQQATPQPDRVAAVVPMVFTIPTNTNTNTNTSSSIHQSTQLPFFPHIMAPLFLLPPQILFNQERFLHENGICMSILHLNSGLTFKGQVGPSYLSLFFSTGKAKQDKKKSF</sequence>
<dbReference type="PANTHER" id="PTHR11176:SF16">
    <property type="entry name" value="OS01G0876800 PROTEIN"/>
    <property type="match status" value="1"/>
</dbReference>
<evidence type="ECO:0000256" key="2">
    <source>
        <dbReference type="PROSITE-ProRule" id="PRU00176"/>
    </source>
</evidence>